<name>A0ACB8DFF9_DERSI</name>
<proteinExistence type="predicted"/>
<gene>
    <name evidence="1" type="ORF">HPB49_020323</name>
</gene>
<keyword evidence="2" id="KW-1185">Reference proteome</keyword>
<protein>
    <submittedName>
        <fullName evidence="1">Uncharacterized protein</fullName>
    </submittedName>
</protein>
<dbReference type="EMBL" id="CM023471">
    <property type="protein sequence ID" value="KAH7966887.1"/>
    <property type="molecule type" value="Genomic_DNA"/>
</dbReference>
<dbReference type="Proteomes" id="UP000821865">
    <property type="component" value="Chromosome 2"/>
</dbReference>
<sequence length="189" mass="21107">MQAVFGFDSFPVQKPEIAVNATYLGLFCFFGVAFIPTCYVTSFFVETSAVAYFGLIVESFITGTVTSIVLFLFDNNVVLALKEKSRFHRVLGKLELPLRVVPNFAVNRGVGNVNKRLLGQLVCCNLPVDLLAMLCNHESRQFGTARFTPNETEFWDRMVEGCPGENFQNIALMLGVELGPQVVSLIYFR</sequence>
<evidence type="ECO:0000313" key="1">
    <source>
        <dbReference type="EMBL" id="KAH7966887.1"/>
    </source>
</evidence>
<organism evidence="1 2">
    <name type="scientific">Dermacentor silvarum</name>
    <name type="common">Tick</name>
    <dbReference type="NCBI Taxonomy" id="543639"/>
    <lineage>
        <taxon>Eukaryota</taxon>
        <taxon>Metazoa</taxon>
        <taxon>Ecdysozoa</taxon>
        <taxon>Arthropoda</taxon>
        <taxon>Chelicerata</taxon>
        <taxon>Arachnida</taxon>
        <taxon>Acari</taxon>
        <taxon>Parasitiformes</taxon>
        <taxon>Ixodida</taxon>
        <taxon>Ixodoidea</taxon>
        <taxon>Ixodidae</taxon>
        <taxon>Rhipicephalinae</taxon>
        <taxon>Dermacentor</taxon>
    </lineage>
</organism>
<accession>A0ACB8DFF9</accession>
<reference evidence="1" key="1">
    <citation type="submission" date="2020-05" db="EMBL/GenBank/DDBJ databases">
        <title>Large-scale comparative analyses of tick genomes elucidate their genetic diversity and vector capacities.</title>
        <authorList>
            <person name="Jia N."/>
            <person name="Wang J."/>
            <person name="Shi W."/>
            <person name="Du L."/>
            <person name="Sun Y."/>
            <person name="Zhan W."/>
            <person name="Jiang J."/>
            <person name="Wang Q."/>
            <person name="Zhang B."/>
            <person name="Ji P."/>
            <person name="Sakyi L.B."/>
            <person name="Cui X."/>
            <person name="Yuan T."/>
            <person name="Jiang B."/>
            <person name="Yang W."/>
            <person name="Lam T.T.-Y."/>
            <person name="Chang Q."/>
            <person name="Ding S."/>
            <person name="Wang X."/>
            <person name="Zhu J."/>
            <person name="Ruan X."/>
            <person name="Zhao L."/>
            <person name="Wei J."/>
            <person name="Que T."/>
            <person name="Du C."/>
            <person name="Cheng J."/>
            <person name="Dai P."/>
            <person name="Han X."/>
            <person name="Huang E."/>
            <person name="Gao Y."/>
            <person name="Liu J."/>
            <person name="Shao H."/>
            <person name="Ye R."/>
            <person name="Li L."/>
            <person name="Wei W."/>
            <person name="Wang X."/>
            <person name="Wang C."/>
            <person name="Yang T."/>
            <person name="Huo Q."/>
            <person name="Li W."/>
            <person name="Guo W."/>
            <person name="Chen H."/>
            <person name="Zhou L."/>
            <person name="Ni X."/>
            <person name="Tian J."/>
            <person name="Zhou Y."/>
            <person name="Sheng Y."/>
            <person name="Liu T."/>
            <person name="Pan Y."/>
            <person name="Xia L."/>
            <person name="Li J."/>
            <person name="Zhao F."/>
            <person name="Cao W."/>
        </authorList>
    </citation>
    <scope>NUCLEOTIDE SEQUENCE</scope>
    <source>
        <strain evidence="1">Dsil-2018</strain>
    </source>
</reference>
<evidence type="ECO:0000313" key="2">
    <source>
        <dbReference type="Proteomes" id="UP000821865"/>
    </source>
</evidence>
<comment type="caution">
    <text evidence="1">The sequence shown here is derived from an EMBL/GenBank/DDBJ whole genome shotgun (WGS) entry which is preliminary data.</text>
</comment>